<dbReference type="PANTHER" id="PTHR32278:SF111">
    <property type="entry name" value="F-BOX PROTEIN PP2-B12-RELATED"/>
    <property type="match status" value="1"/>
</dbReference>
<organism evidence="1 2">
    <name type="scientific">Zingiber officinale</name>
    <name type="common">Ginger</name>
    <name type="synonym">Amomum zingiber</name>
    <dbReference type="NCBI Taxonomy" id="94328"/>
    <lineage>
        <taxon>Eukaryota</taxon>
        <taxon>Viridiplantae</taxon>
        <taxon>Streptophyta</taxon>
        <taxon>Embryophyta</taxon>
        <taxon>Tracheophyta</taxon>
        <taxon>Spermatophyta</taxon>
        <taxon>Magnoliopsida</taxon>
        <taxon>Liliopsida</taxon>
        <taxon>Zingiberales</taxon>
        <taxon>Zingiberaceae</taxon>
        <taxon>Zingiber</taxon>
    </lineage>
</organism>
<dbReference type="CDD" id="cd22162">
    <property type="entry name" value="F-box_AtSKIP3-like"/>
    <property type="match status" value="1"/>
</dbReference>
<gene>
    <name evidence="1" type="ORF">ZIOFF_042844</name>
</gene>
<dbReference type="InterPro" id="IPR036047">
    <property type="entry name" value="F-box-like_dom_sf"/>
</dbReference>
<dbReference type="EMBL" id="JACMSC010000012">
    <property type="protein sequence ID" value="KAG6495053.1"/>
    <property type="molecule type" value="Genomic_DNA"/>
</dbReference>
<sequence>MRRFALKFNSCGPVIKEGVGFVAPSPRRGPPASKCDRASDLDMGDPGMEEVLPQGCIAHALSFTSPRDACRASTVSTTLLSAAASDAVWDRFLPADLQSVLARADRPVDCCSKRDLFFRLCDEPVLVDGGKMTFSLDRSSGAKCYTLSARALSIQRGDTEHCWRWVSQSDSRFLEVAELINVCWLEVQGKIHSKSLSSKTTYAAYLIFKLSDHSYGLGHPLQEASVKIGTQSSTTGICLQLSDMYAHLRARRHRVAQFGQGLCSRQRLLTIEETQEAEEEVEGVGGRVPRPRDDGWMEIELGEFYNDREEGEDGEVHIHLLEVKGGHWKNGLIIEGIQIRPKRSTTRTKGDHCLPGITSRKRVAISDIVARRQKHCCCEQCCVRSEKNAIVSRFPSKLGFAWWKVAGDVFFGTNKSIPIGWGCSRGCLCCCGPPLVVFVQAYADDYIGPIVIDTRYWKGLVTIPGCRRLDAIVDDYVRRGS</sequence>
<dbReference type="PANTHER" id="PTHR32278">
    <property type="entry name" value="F-BOX DOMAIN-CONTAINING PROTEIN"/>
    <property type="match status" value="1"/>
</dbReference>
<evidence type="ECO:0008006" key="3">
    <source>
        <dbReference type="Google" id="ProtNLM"/>
    </source>
</evidence>
<evidence type="ECO:0000313" key="1">
    <source>
        <dbReference type="EMBL" id="KAG6495053.1"/>
    </source>
</evidence>
<keyword evidence="2" id="KW-1185">Reference proteome</keyword>
<dbReference type="SUPFAM" id="SSF81383">
    <property type="entry name" value="F-box domain"/>
    <property type="match status" value="1"/>
</dbReference>
<reference evidence="1 2" key="1">
    <citation type="submission" date="2020-08" db="EMBL/GenBank/DDBJ databases">
        <title>Plant Genome Project.</title>
        <authorList>
            <person name="Zhang R.-G."/>
        </authorList>
    </citation>
    <scope>NUCLEOTIDE SEQUENCE [LARGE SCALE GENOMIC DNA]</scope>
    <source>
        <tissue evidence="1">Rhizome</tissue>
    </source>
</reference>
<name>A0A8J5KP42_ZINOF</name>
<proteinExistence type="predicted"/>
<dbReference type="Pfam" id="PF14299">
    <property type="entry name" value="PP2"/>
    <property type="match status" value="1"/>
</dbReference>
<dbReference type="Proteomes" id="UP000734854">
    <property type="component" value="Unassembled WGS sequence"/>
</dbReference>
<accession>A0A8J5KP42</accession>
<dbReference type="InterPro" id="IPR025886">
    <property type="entry name" value="PP2-like"/>
</dbReference>
<protein>
    <recommendedName>
        <fullName evidence="3">F-box domain-containing protein</fullName>
    </recommendedName>
</protein>
<dbReference type="AlphaFoldDB" id="A0A8J5KP42"/>
<evidence type="ECO:0000313" key="2">
    <source>
        <dbReference type="Proteomes" id="UP000734854"/>
    </source>
</evidence>
<comment type="caution">
    <text evidence="1">The sequence shown here is derived from an EMBL/GenBank/DDBJ whole genome shotgun (WGS) entry which is preliminary data.</text>
</comment>